<evidence type="ECO:0000313" key="2">
    <source>
        <dbReference type="EMBL" id="RHC46378.1"/>
    </source>
</evidence>
<name>A0A412YTR5_9FIRM</name>
<dbReference type="EMBL" id="QSHZ01000063">
    <property type="protein sequence ID" value="RHC46378.1"/>
    <property type="molecule type" value="Genomic_DNA"/>
</dbReference>
<dbReference type="Proteomes" id="UP000284543">
    <property type="component" value="Unassembled WGS sequence"/>
</dbReference>
<protein>
    <submittedName>
        <fullName evidence="1">DUF2634 domain-containing protein</fullName>
    </submittedName>
</protein>
<dbReference type="InterPro" id="IPR020288">
    <property type="entry name" value="Sheath_initiator"/>
</dbReference>
<accession>A0A412YTR5</accession>
<evidence type="ECO:0000313" key="4">
    <source>
        <dbReference type="Proteomes" id="UP000284543"/>
    </source>
</evidence>
<organism evidence="1 4">
    <name type="scientific">Enterocloster bolteae</name>
    <dbReference type="NCBI Taxonomy" id="208479"/>
    <lineage>
        <taxon>Bacteria</taxon>
        <taxon>Bacillati</taxon>
        <taxon>Bacillota</taxon>
        <taxon>Clostridia</taxon>
        <taxon>Lachnospirales</taxon>
        <taxon>Lachnospiraceae</taxon>
        <taxon>Enterocloster</taxon>
    </lineage>
</organism>
<dbReference type="EMBL" id="QRZM01000025">
    <property type="protein sequence ID" value="RGV69169.1"/>
    <property type="molecule type" value="Genomic_DNA"/>
</dbReference>
<sequence length="135" mass="15500">MGALPDSANFNIYEAQNTEYPSETFLVNKSTGRIEKIGGGMEAMEQAIDIILSVERYRYQIFTSNFGNELYKLIGKPREYVISMTKRRIHEAFSMDKRIISTDNFTFDEDKNGTIIKCAFDVKTVFGTTRKEVEI</sequence>
<dbReference type="Proteomes" id="UP000283975">
    <property type="component" value="Unassembled WGS sequence"/>
</dbReference>
<dbReference type="RefSeq" id="WP_118019714.1">
    <property type="nucleotide sequence ID" value="NZ_QRZM01000025.1"/>
</dbReference>
<comment type="caution">
    <text evidence="1">The sequence shown here is derived from an EMBL/GenBank/DDBJ whole genome shotgun (WGS) entry which is preliminary data.</text>
</comment>
<dbReference type="AlphaFoldDB" id="A0A412YTR5"/>
<reference evidence="3 4" key="1">
    <citation type="submission" date="2018-08" db="EMBL/GenBank/DDBJ databases">
        <title>A genome reference for cultivated species of the human gut microbiota.</title>
        <authorList>
            <person name="Zou Y."/>
            <person name="Xue W."/>
            <person name="Luo G."/>
        </authorList>
    </citation>
    <scope>NUCLEOTIDE SEQUENCE [LARGE SCALE GENOMIC DNA]</scope>
    <source>
        <strain evidence="1 4">AF14-18</strain>
        <strain evidence="2 3">AM35-14</strain>
    </source>
</reference>
<evidence type="ECO:0000313" key="3">
    <source>
        <dbReference type="Proteomes" id="UP000283975"/>
    </source>
</evidence>
<dbReference type="Pfam" id="PF10934">
    <property type="entry name" value="Sheath_initiator"/>
    <property type="match status" value="1"/>
</dbReference>
<gene>
    <name evidence="2" type="ORF">DW839_31330</name>
    <name evidence="1" type="ORF">DWW02_28690</name>
</gene>
<proteinExistence type="predicted"/>
<evidence type="ECO:0000313" key="1">
    <source>
        <dbReference type="EMBL" id="RGV69169.1"/>
    </source>
</evidence>